<proteinExistence type="predicted"/>
<dbReference type="Proteomes" id="UP000195062">
    <property type="component" value="Unassembled WGS sequence"/>
</dbReference>
<protein>
    <submittedName>
        <fullName evidence="1">Uncharacterized protein</fullName>
    </submittedName>
</protein>
<evidence type="ECO:0000313" key="1">
    <source>
        <dbReference type="EMBL" id="OUE04274.1"/>
    </source>
</evidence>
<accession>A0A251XLB5</accession>
<gene>
    <name evidence="1" type="ORF">CMMCAS07_04960</name>
</gene>
<keyword evidence="2" id="KW-1185">Reference proteome</keyword>
<reference evidence="1 2" key="1">
    <citation type="submission" date="2016-08" db="EMBL/GenBank/DDBJ databases">
        <title>Genome sequence of Clavibacter michiganensis subsp. michiganensis strain CASJ007.</title>
        <authorList>
            <person name="Thapa S.P."/>
            <person name="Coaker G."/>
        </authorList>
    </citation>
    <scope>NUCLEOTIDE SEQUENCE [LARGE SCALE GENOMIC DNA]</scope>
    <source>
        <strain evidence="1">CASJ007</strain>
    </source>
</reference>
<comment type="caution">
    <text evidence="1">The sequence shown here is derived from an EMBL/GenBank/DDBJ whole genome shotgun (WGS) entry which is preliminary data.</text>
</comment>
<dbReference type="AlphaFoldDB" id="A0A251XLB5"/>
<dbReference type="Pfam" id="PF05787">
    <property type="entry name" value="PhoX"/>
    <property type="match status" value="1"/>
</dbReference>
<organism evidence="1 2">
    <name type="scientific">Clavibacter michiganensis subsp. michiganensis</name>
    <dbReference type="NCBI Taxonomy" id="33013"/>
    <lineage>
        <taxon>Bacteria</taxon>
        <taxon>Bacillati</taxon>
        <taxon>Actinomycetota</taxon>
        <taxon>Actinomycetes</taxon>
        <taxon>Micrococcales</taxon>
        <taxon>Microbacteriaceae</taxon>
        <taxon>Clavibacter</taxon>
    </lineage>
</organism>
<evidence type="ECO:0000313" key="2">
    <source>
        <dbReference type="Proteomes" id="UP000195062"/>
    </source>
</evidence>
<name>A0A251XLB5_CLAMM</name>
<sequence>MEGAERGHVQQFLSVPTEAETCGPVVHDTEGMVFVAVQHPGEDGSFAEQHSFFPDYVPAGATPPKGAWRGPRPSVIQVWRG</sequence>
<dbReference type="EMBL" id="MDHH01000001">
    <property type="protein sequence ID" value="OUE04274.1"/>
    <property type="molecule type" value="Genomic_DNA"/>
</dbReference>
<dbReference type="InterPro" id="IPR008557">
    <property type="entry name" value="PhoX"/>
</dbReference>